<dbReference type="Proteomes" id="UP001107558">
    <property type="component" value="Chromosome 3"/>
</dbReference>
<evidence type="ECO:0000259" key="1">
    <source>
        <dbReference type="Pfam" id="PF04937"/>
    </source>
</evidence>
<dbReference type="InterPro" id="IPR012337">
    <property type="entry name" value="RNaseH-like_sf"/>
</dbReference>
<keyword evidence="3" id="KW-1185">Reference proteome</keyword>
<organism evidence="2 3">
    <name type="scientific">Polypedilum vanderplanki</name>
    <name type="common">Sleeping chironomid midge</name>
    <dbReference type="NCBI Taxonomy" id="319348"/>
    <lineage>
        <taxon>Eukaryota</taxon>
        <taxon>Metazoa</taxon>
        <taxon>Ecdysozoa</taxon>
        <taxon>Arthropoda</taxon>
        <taxon>Hexapoda</taxon>
        <taxon>Insecta</taxon>
        <taxon>Pterygota</taxon>
        <taxon>Neoptera</taxon>
        <taxon>Endopterygota</taxon>
        <taxon>Diptera</taxon>
        <taxon>Nematocera</taxon>
        <taxon>Chironomoidea</taxon>
        <taxon>Chironomidae</taxon>
        <taxon>Chironominae</taxon>
        <taxon>Polypedilum</taxon>
        <taxon>Polypedilum</taxon>
    </lineage>
</organism>
<name>A0A9J6BLY3_POLVA</name>
<feature type="domain" description="DUF659" evidence="1">
    <location>
        <begin position="16"/>
        <end position="96"/>
    </location>
</feature>
<sequence>MKSHFFTPQSTHPEFLQNSSAVAAAIIDVLECLGPHKFNCFISDNAPVMRAAWNIIEEKFPHISSNGCGAHAVNLLIKDIVNVPETAKTIKDTEKI</sequence>
<dbReference type="InterPro" id="IPR007021">
    <property type="entry name" value="DUF659"/>
</dbReference>
<dbReference type="SUPFAM" id="SSF53098">
    <property type="entry name" value="Ribonuclease H-like"/>
    <property type="match status" value="1"/>
</dbReference>
<reference evidence="2" key="1">
    <citation type="submission" date="2021-03" db="EMBL/GenBank/DDBJ databases">
        <title>Chromosome level genome of the anhydrobiotic midge Polypedilum vanderplanki.</title>
        <authorList>
            <person name="Yoshida Y."/>
            <person name="Kikawada T."/>
            <person name="Gusev O."/>
        </authorList>
    </citation>
    <scope>NUCLEOTIDE SEQUENCE</scope>
    <source>
        <strain evidence="2">NIAS01</strain>
        <tissue evidence="2">Whole body or cell culture</tissue>
    </source>
</reference>
<accession>A0A9J6BLY3</accession>
<proteinExistence type="predicted"/>
<gene>
    <name evidence="2" type="ORF">PVAND_001018</name>
</gene>
<dbReference type="AlphaFoldDB" id="A0A9J6BLY3"/>
<evidence type="ECO:0000313" key="3">
    <source>
        <dbReference type="Proteomes" id="UP001107558"/>
    </source>
</evidence>
<dbReference type="Pfam" id="PF04937">
    <property type="entry name" value="DUF659"/>
    <property type="match status" value="1"/>
</dbReference>
<protein>
    <recommendedName>
        <fullName evidence="1">DUF659 domain-containing protein</fullName>
    </recommendedName>
</protein>
<comment type="caution">
    <text evidence="2">The sequence shown here is derived from an EMBL/GenBank/DDBJ whole genome shotgun (WGS) entry which is preliminary data.</text>
</comment>
<dbReference type="EMBL" id="JADBJN010000003">
    <property type="protein sequence ID" value="KAG5670778.1"/>
    <property type="molecule type" value="Genomic_DNA"/>
</dbReference>
<dbReference type="OrthoDB" id="7764752at2759"/>
<evidence type="ECO:0000313" key="2">
    <source>
        <dbReference type="EMBL" id="KAG5670778.1"/>
    </source>
</evidence>